<proteinExistence type="predicted"/>
<evidence type="ECO:0000256" key="1">
    <source>
        <dbReference type="SAM" id="MobiDB-lite"/>
    </source>
</evidence>
<protein>
    <submittedName>
        <fullName evidence="2">Uncharacterized protein</fullName>
    </submittedName>
</protein>
<organism evidence="2 5">
    <name type="scientific">Halanaeroarchaeum sulfurireducens</name>
    <dbReference type="NCBI Taxonomy" id="1604004"/>
    <lineage>
        <taxon>Archaea</taxon>
        <taxon>Methanobacteriati</taxon>
        <taxon>Methanobacteriota</taxon>
        <taxon>Stenosarchaea group</taxon>
        <taxon>Halobacteria</taxon>
        <taxon>Halobacteriales</taxon>
        <taxon>Halobacteriaceae</taxon>
        <taxon>Halanaeroarchaeum</taxon>
    </lineage>
</organism>
<evidence type="ECO:0000313" key="3">
    <source>
        <dbReference type="EMBL" id="ALG81839.1"/>
    </source>
</evidence>
<dbReference type="STRING" id="1604004.HLASA_0942"/>
<name>A0A0F7PDN0_9EURY</name>
<dbReference type="InterPro" id="IPR058700">
    <property type="entry name" value="PIN_com-containing_halobact"/>
</dbReference>
<dbReference type="EMBL" id="CP008874">
    <property type="protein sequence ID" value="AKH97443.1"/>
    <property type="molecule type" value="Genomic_DNA"/>
</dbReference>
<dbReference type="KEGG" id="hsu:HLASF_0953"/>
<reference evidence="3 4" key="3">
    <citation type="journal article" date="2016" name="Stand. Genomic Sci.">
        <title>Complete genome sequence of 'Halanaeroarchaeum sulfurireducens' M27-SA2, a sulfur-reducing and acetate-oxidizing haloarchaeon from the deep-sea hypersaline anoxic lake Medee.</title>
        <authorList>
            <person name="Messina E."/>
            <person name="Sorokin D.Y."/>
            <person name="Kublanov I.V."/>
            <person name="Toshchakov S."/>
            <person name="Lopatina A."/>
            <person name="Arcadi E."/>
            <person name="Smedile F."/>
            <person name="La Spada G."/>
            <person name="La Cono V."/>
            <person name="Yakimov M.M."/>
        </authorList>
    </citation>
    <scope>NUCLEOTIDE SEQUENCE [LARGE SCALE GENOMIC DNA]</scope>
    <source>
        <strain evidence="3 4">M27-SA2</strain>
    </source>
</reference>
<evidence type="ECO:0000313" key="5">
    <source>
        <dbReference type="Proteomes" id="UP000069906"/>
    </source>
</evidence>
<evidence type="ECO:0000313" key="2">
    <source>
        <dbReference type="EMBL" id="AKH97443.1"/>
    </source>
</evidence>
<dbReference type="HOGENOM" id="CLU_2475875_0_0_2"/>
<gene>
    <name evidence="3" type="ORF">HLASA_0942</name>
    <name evidence="2" type="ORF">HLASF_0953</name>
</gene>
<sequence length="87" mass="9358">MAADEDTSQSLVEMAGVGPQYPILVDTDGSITVANSSLWDILTENIGLTERTTAPRSNSHMWSNMYGAGEGRHSHVNKMGVRGNHGE</sequence>
<feature type="region of interest" description="Disordered" evidence="1">
    <location>
        <begin position="52"/>
        <end position="87"/>
    </location>
</feature>
<dbReference type="KEGG" id="hsf:HLASA_0942"/>
<keyword evidence="5" id="KW-1185">Reference proteome</keyword>
<evidence type="ECO:0000313" key="4">
    <source>
        <dbReference type="Proteomes" id="UP000060390"/>
    </source>
</evidence>
<dbReference type="AlphaFoldDB" id="A0A0F7PDN0"/>
<reference evidence="2 5" key="1">
    <citation type="journal article" date="2015" name="ISME J.">
        <title>Elemental sulfur and acetate can support life of a novel strictly anaerobic haloarchaeon.</title>
        <authorList>
            <person name="Sorokin D.Y."/>
            <person name="Kublanov I.V."/>
            <person name="Gavrilov S.N."/>
            <person name="Rojo D."/>
            <person name="Roman P."/>
            <person name="Golyshin P.N."/>
            <person name="Slepak V.Z."/>
            <person name="Smedile F."/>
            <person name="Ferrer M."/>
            <person name="Messina E."/>
            <person name="La Cono V."/>
            <person name="Yakimov M.M."/>
        </authorList>
    </citation>
    <scope>NUCLEOTIDE SEQUENCE [LARGE SCALE GENOMIC DNA]</scope>
    <source>
        <strain evidence="2 5">HSR2</strain>
    </source>
</reference>
<dbReference type="EMBL" id="CP011564">
    <property type="protein sequence ID" value="ALG81839.1"/>
    <property type="molecule type" value="Genomic_DNA"/>
</dbReference>
<accession>A0A0F7PDN0</accession>
<reference evidence="4" key="2">
    <citation type="submission" date="2015-05" db="EMBL/GenBank/DDBJ databases">
        <title>Complete genome sequence of Halanaeroarchaeum sulfurireducens type strain M27-SA2, a sulfate-reducer haloarchaeon from marine anoxic lake Medee.</title>
        <authorList>
            <person name="Messina E."/>
            <person name="Kublanov I.V."/>
            <person name="Toshchakov S."/>
            <person name="Arcadi E."/>
            <person name="La Spada G."/>
            <person name="La Cono V."/>
            <person name="Yakimov M.M."/>
        </authorList>
    </citation>
    <scope>NUCLEOTIDE SEQUENCE [LARGE SCALE GENOMIC DNA]</scope>
    <source>
        <strain evidence="4">M27-SA2</strain>
    </source>
</reference>
<dbReference type="Proteomes" id="UP000069906">
    <property type="component" value="Chromosome"/>
</dbReference>
<feature type="compositionally biased region" description="Polar residues" evidence="1">
    <location>
        <begin position="52"/>
        <end position="62"/>
    </location>
</feature>
<dbReference type="Proteomes" id="UP000060390">
    <property type="component" value="Chromosome"/>
</dbReference>
<dbReference type="Pfam" id="PF26499">
    <property type="entry name" value="PIN_13"/>
    <property type="match status" value="1"/>
</dbReference>